<dbReference type="PANTHER" id="PTHR12592:SF0">
    <property type="entry name" value="ATP-DEPENDENT (S)-NAD(P)H-HYDRATE DEHYDRATASE"/>
    <property type="match status" value="1"/>
</dbReference>
<evidence type="ECO:0000313" key="22">
    <source>
        <dbReference type="Proteomes" id="UP000235836"/>
    </source>
</evidence>
<feature type="binding site" evidence="17">
    <location>
        <position position="331"/>
    </location>
    <ligand>
        <name>(6S)-NADPHX</name>
        <dbReference type="ChEBI" id="CHEBI:64076"/>
    </ligand>
</feature>
<dbReference type="GO" id="GO:0110051">
    <property type="term" value="P:metabolite repair"/>
    <property type="evidence" value="ECO:0007669"/>
    <property type="project" value="TreeGrafter"/>
</dbReference>
<feature type="domain" description="YjeF N-terminal" evidence="20">
    <location>
        <begin position="10"/>
        <end position="224"/>
    </location>
</feature>
<evidence type="ECO:0000256" key="2">
    <source>
        <dbReference type="ARBA" id="ARBA00000909"/>
    </source>
</evidence>
<keyword evidence="12 17" id="KW-0456">Lyase</keyword>
<feature type="binding site" evidence="17">
    <location>
        <position position="384"/>
    </location>
    <ligand>
        <name>(6S)-NADPHX</name>
        <dbReference type="ChEBI" id="CHEBI:64076"/>
    </ligand>
</feature>
<dbReference type="EC" id="4.2.1.136" evidence="17"/>
<comment type="caution">
    <text evidence="21">The sequence shown here is derived from an EMBL/GenBank/DDBJ whole genome shotgun (WGS) entry which is preliminary data.</text>
</comment>
<keyword evidence="10 17" id="KW-0520">NAD</keyword>
<dbReference type="InterPro" id="IPR030677">
    <property type="entry name" value="Nnr"/>
</dbReference>
<keyword evidence="6 17" id="KW-0547">Nucleotide-binding</keyword>
<comment type="subunit">
    <text evidence="17">Homotetramer.</text>
</comment>
<dbReference type="GO" id="GO:0052856">
    <property type="term" value="F:NAD(P)HX epimerase activity"/>
    <property type="evidence" value="ECO:0007669"/>
    <property type="project" value="UniProtKB-EC"/>
</dbReference>
<keyword evidence="8 17" id="KW-0521">NADP</keyword>
<dbReference type="InterPro" id="IPR004443">
    <property type="entry name" value="YjeF_N_dom"/>
</dbReference>
<evidence type="ECO:0000256" key="16">
    <source>
        <dbReference type="ARBA" id="ARBA00049209"/>
    </source>
</evidence>
<dbReference type="PROSITE" id="PS51383">
    <property type="entry name" value="YJEF_C_3"/>
    <property type="match status" value="1"/>
</dbReference>
<dbReference type="Proteomes" id="UP000235836">
    <property type="component" value="Unassembled WGS sequence"/>
</dbReference>
<dbReference type="PIRSF" id="PIRSF017184">
    <property type="entry name" value="Nnr"/>
    <property type="match status" value="1"/>
</dbReference>
<accession>A0A2N6T613</accession>
<evidence type="ECO:0000256" key="11">
    <source>
        <dbReference type="ARBA" id="ARBA00023235"/>
    </source>
</evidence>
<comment type="catalytic activity">
    <reaction evidence="16 17 18">
        <text>(6S)-NADPHX + ADP = AMP + phosphate + NADPH + H(+)</text>
        <dbReference type="Rhea" id="RHEA:32235"/>
        <dbReference type="ChEBI" id="CHEBI:15378"/>
        <dbReference type="ChEBI" id="CHEBI:43474"/>
        <dbReference type="ChEBI" id="CHEBI:57783"/>
        <dbReference type="ChEBI" id="CHEBI:64076"/>
        <dbReference type="ChEBI" id="CHEBI:456215"/>
        <dbReference type="ChEBI" id="CHEBI:456216"/>
        <dbReference type="EC" id="4.2.1.136"/>
    </reaction>
</comment>
<keyword evidence="11 18" id="KW-0413">Isomerase</keyword>
<evidence type="ECO:0000256" key="9">
    <source>
        <dbReference type="ARBA" id="ARBA00022958"/>
    </source>
</evidence>
<dbReference type="GO" id="GO:0046496">
    <property type="term" value="P:nicotinamide nucleotide metabolic process"/>
    <property type="evidence" value="ECO:0007669"/>
    <property type="project" value="UniProtKB-UniRule"/>
</dbReference>
<dbReference type="PROSITE" id="PS51385">
    <property type="entry name" value="YJEF_N"/>
    <property type="match status" value="1"/>
</dbReference>
<dbReference type="GO" id="GO:0052855">
    <property type="term" value="F:ADP-dependent NAD(P)H-hydrate dehydratase activity"/>
    <property type="evidence" value="ECO:0007669"/>
    <property type="project" value="UniProtKB-UniRule"/>
</dbReference>
<comment type="catalytic activity">
    <reaction evidence="15 17 18">
        <text>(6S)-NADHX + ADP = AMP + phosphate + NADH + H(+)</text>
        <dbReference type="Rhea" id="RHEA:32223"/>
        <dbReference type="ChEBI" id="CHEBI:15378"/>
        <dbReference type="ChEBI" id="CHEBI:43474"/>
        <dbReference type="ChEBI" id="CHEBI:57945"/>
        <dbReference type="ChEBI" id="CHEBI:64074"/>
        <dbReference type="ChEBI" id="CHEBI:456215"/>
        <dbReference type="ChEBI" id="CHEBI:456216"/>
        <dbReference type="EC" id="4.2.1.136"/>
    </reaction>
</comment>
<dbReference type="Pfam" id="PF03853">
    <property type="entry name" value="YjeF_N"/>
    <property type="match status" value="1"/>
</dbReference>
<dbReference type="SUPFAM" id="SSF64153">
    <property type="entry name" value="YjeF N-terminal domain-like"/>
    <property type="match status" value="1"/>
</dbReference>
<keyword evidence="13" id="KW-0511">Multifunctional enzyme</keyword>
<evidence type="ECO:0000259" key="20">
    <source>
        <dbReference type="PROSITE" id="PS51385"/>
    </source>
</evidence>
<feature type="binding site" evidence="17">
    <location>
        <position position="451"/>
    </location>
    <ligand>
        <name>(6S)-NADPHX</name>
        <dbReference type="ChEBI" id="CHEBI:64076"/>
    </ligand>
</feature>
<keyword evidence="9 18" id="KW-0630">Potassium</keyword>
<evidence type="ECO:0000259" key="19">
    <source>
        <dbReference type="PROSITE" id="PS51383"/>
    </source>
</evidence>
<evidence type="ECO:0000256" key="1">
    <source>
        <dbReference type="ARBA" id="ARBA00000013"/>
    </source>
</evidence>
<comment type="similarity">
    <text evidence="4 18">In the C-terminal section; belongs to the NnrD/CARKD family.</text>
</comment>
<evidence type="ECO:0000256" key="8">
    <source>
        <dbReference type="ARBA" id="ARBA00022857"/>
    </source>
</evidence>
<evidence type="ECO:0000256" key="4">
    <source>
        <dbReference type="ARBA" id="ARBA00009524"/>
    </source>
</evidence>
<evidence type="ECO:0000256" key="13">
    <source>
        <dbReference type="ARBA" id="ARBA00023268"/>
    </source>
</evidence>
<comment type="catalytic activity">
    <reaction evidence="2 18">
        <text>(6R)-NADPHX = (6S)-NADPHX</text>
        <dbReference type="Rhea" id="RHEA:32227"/>
        <dbReference type="ChEBI" id="CHEBI:64076"/>
        <dbReference type="ChEBI" id="CHEBI:64077"/>
        <dbReference type="EC" id="5.1.99.6"/>
    </reaction>
</comment>
<proteinExistence type="inferred from homology"/>
<protein>
    <recommendedName>
        <fullName evidence="17">ADP-dependent (S)-NAD(P)H-hydrate dehydratase</fullName>
        <ecNumber evidence="17">4.2.1.136</ecNumber>
    </recommendedName>
    <alternativeName>
        <fullName evidence="17">ADP-dependent NAD(P)HX dehydratase</fullName>
    </alternativeName>
</protein>
<dbReference type="SUPFAM" id="SSF53613">
    <property type="entry name" value="Ribokinase-like"/>
    <property type="match status" value="1"/>
</dbReference>
<feature type="binding site" evidence="17">
    <location>
        <position position="450"/>
    </location>
    <ligand>
        <name>AMP</name>
        <dbReference type="ChEBI" id="CHEBI:456215"/>
    </ligand>
</feature>
<feature type="binding site" evidence="17">
    <location>
        <position position="278"/>
    </location>
    <ligand>
        <name>(6S)-NADPHX</name>
        <dbReference type="ChEBI" id="CHEBI:64076"/>
    </ligand>
</feature>
<keyword evidence="22" id="KW-1185">Reference proteome</keyword>
<evidence type="ECO:0000256" key="5">
    <source>
        <dbReference type="ARBA" id="ARBA00022723"/>
    </source>
</evidence>
<dbReference type="InterPro" id="IPR029056">
    <property type="entry name" value="Ribokinase-like"/>
</dbReference>
<evidence type="ECO:0000256" key="18">
    <source>
        <dbReference type="PIRNR" id="PIRNR017184"/>
    </source>
</evidence>
<comment type="cofactor">
    <cofactor evidence="17">
        <name>Mg(2+)</name>
        <dbReference type="ChEBI" id="CHEBI:18420"/>
    </cofactor>
</comment>
<dbReference type="Gene3D" id="3.40.50.10260">
    <property type="entry name" value="YjeF N-terminal domain"/>
    <property type="match status" value="1"/>
</dbReference>
<evidence type="ECO:0000256" key="12">
    <source>
        <dbReference type="ARBA" id="ARBA00023239"/>
    </source>
</evidence>
<gene>
    <name evidence="17" type="primary">nnrD</name>
    <name evidence="21" type="ORF">CJ203_03630</name>
</gene>
<evidence type="ECO:0000256" key="15">
    <source>
        <dbReference type="ARBA" id="ARBA00048238"/>
    </source>
</evidence>
<evidence type="ECO:0000256" key="17">
    <source>
        <dbReference type="HAMAP-Rule" id="MF_01965"/>
    </source>
</evidence>
<dbReference type="Gene3D" id="3.40.1190.20">
    <property type="match status" value="1"/>
</dbReference>
<keyword evidence="5 18" id="KW-0479">Metal-binding</keyword>
<comment type="cofactor">
    <cofactor evidence="18">
        <name>K(+)</name>
        <dbReference type="ChEBI" id="CHEBI:29103"/>
    </cofactor>
    <text evidence="18">Binds 1 potassium ion per subunit.</text>
</comment>
<dbReference type="GO" id="GO:0046872">
    <property type="term" value="F:metal ion binding"/>
    <property type="evidence" value="ECO:0007669"/>
    <property type="project" value="UniProtKB-UniRule"/>
</dbReference>
<sequence length="533" mass="55639">MLHAYTVEQIRAAEKPLLEAQTAPDDLMKSAAHAVFEAAGAMLRWPDTVGDFRESPKCLLLVGKGGNGGDALYAGAELALAGHAVDAWLAWGSAHEPALEAFINAGGTVLENAPEDCRDYRLAIDGLTGIGGAGGLDEQVGQVLDGLADWYVHVLAVDVPSGVNADTGECGDIHVTADATVTFGGWRRAHGLAPECGIQLLAQPSIADGRSIADELDVGASDTVLFRAVPGETPQPWPDSLDTLPADNEPLMEPGFYDDKYTGGVVGIRAGSATYPGAALLATTGAVRATPAMVRYAGSQAGEVVRGLPEVVVKQRLEDAGRVQAWVFGPGVGTDSQARGELALLLGREEPLLVDADGLTLLSTDPELRELLRGRPGETVLTPHDGECERLRDALGIDPASRWEEAQALSQALNCTVVRKGRATIVADPARDHTLVVDTGTSWAATPGSGDVLAGIMGARMAREQARWGRATLGVAQSVIIHATAAWLSAQTEYGPGPTSASKIADAIPAATAKLRILPAEPAVYRAKKSRGF</sequence>
<evidence type="ECO:0000256" key="6">
    <source>
        <dbReference type="ARBA" id="ARBA00022741"/>
    </source>
</evidence>
<feature type="binding site" evidence="17">
    <location>
        <begin position="420"/>
        <end position="424"/>
    </location>
    <ligand>
        <name>AMP</name>
        <dbReference type="ChEBI" id="CHEBI:456215"/>
    </ligand>
</feature>
<dbReference type="RefSeq" id="WP_102723583.1">
    <property type="nucleotide sequence ID" value="NZ_JBHRZL010000010.1"/>
</dbReference>
<comment type="function">
    <text evidence="17">Catalyzes the dehydration of the S-form of NAD(P)HX at the expense of ADP, which is converted to AMP. Together with NAD(P)HX epimerase, which catalyzes the epimerization of the S- and R-forms, the enzyme allows the repair of both epimers of NAD(P)HX, a damaged form of NAD(P)H that is a result of enzymatic or heat-dependent hydration.</text>
</comment>
<evidence type="ECO:0000256" key="7">
    <source>
        <dbReference type="ARBA" id="ARBA00022840"/>
    </source>
</evidence>
<dbReference type="InterPro" id="IPR000631">
    <property type="entry name" value="CARKD"/>
</dbReference>
<evidence type="ECO:0000256" key="14">
    <source>
        <dbReference type="ARBA" id="ARBA00025153"/>
    </source>
</evidence>
<dbReference type="GO" id="GO:0005524">
    <property type="term" value="F:ATP binding"/>
    <property type="evidence" value="ECO:0007669"/>
    <property type="project" value="UniProtKB-UniRule"/>
</dbReference>
<dbReference type="PANTHER" id="PTHR12592">
    <property type="entry name" value="ATP-DEPENDENT (S)-NAD(P)H-HYDRATE DEHYDRATASE FAMILY MEMBER"/>
    <property type="match status" value="1"/>
</dbReference>
<name>A0A2N6T613_9CORY</name>
<organism evidence="21 22">
    <name type="scientific">Corynebacterium tuscaniense</name>
    <dbReference type="NCBI Taxonomy" id="302449"/>
    <lineage>
        <taxon>Bacteria</taxon>
        <taxon>Bacillati</taxon>
        <taxon>Actinomycetota</taxon>
        <taxon>Actinomycetes</taxon>
        <taxon>Mycobacteriales</taxon>
        <taxon>Corynebacteriaceae</taxon>
        <taxon>Corynebacterium</taxon>
    </lineage>
</organism>
<dbReference type="Pfam" id="PF01256">
    <property type="entry name" value="Carb_kinase"/>
    <property type="match status" value="1"/>
</dbReference>
<feature type="domain" description="YjeF C-terminal" evidence="19">
    <location>
        <begin position="243"/>
        <end position="515"/>
    </location>
</feature>
<evidence type="ECO:0000313" key="21">
    <source>
        <dbReference type="EMBL" id="PMC64761.1"/>
    </source>
</evidence>
<dbReference type="AlphaFoldDB" id="A0A2N6T613"/>
<comment type="function">
    <text evidence="14 18">Bifunctional enzyme that catalyzes the epimerization of the S- and R-forms of NAD(P)HX and the dehydration of the S-form of NAD(P)HX at the expense of ADP, which is converted to AMP. This allows the repair of both epimers of NAD(P)HX, a damaged form of NAD(P)H that is a result of enzymatic or heat-dependent hydration.</text>
</comment>
<comment type="similarity">
    <text evidence="17">Belongs to the NnrD/CARKD family.</text>
</comment>
<comment type="similarity">
    <text evidence="3 18">In the N-terminal section; belongs to the NnrE/AIBP family.</text>
</comment>
<comment type="catalytic activity">
    <reaction evidence="1 18">
        <text>(6R)-NADHX = (6S)-NADHX</text>
        <dbReference type="Rhea" id="RHEA:32215"/>
        <dbReference type="ChEBI" id="CHEBI:64074"/>
        <dbReference type="ChEBI" id="CHEBI:64075"/>
        <dbReference type="EC" id="5.1.99.6"/>
    </reaction>
</comment>
<dbReference type="HAMAP" id="MF_01965">
    <property type="entry name" value="NADHX_dehydratase"/>
    <property type="match status" value="1"/>
</dbReference>
<dbReference type="EMBL" id="PNHG01000004">
    <property type="protein sequence ID" value="PMC64761.1"/>
    <property type="molecule type" value="Genomic_DNA"/>
</dbReference>
<keyword evidence="7 17" id="KW-0067">ATP-binding</keyword>
<evidence type="ECO:0000256" key="3">
    <source>
        <dbReference type="ARBA" id="ARBA00006001"/>
    </source>
</evidence>
<dbReference type="InterPro" id="IPR036652">
    <property type="entry name" value="YjeF_N_dom_sf"/>
</dbReference>
<reference evidence="21 22" key="1">
    <citation type="submission" date="2017-09" db="EMBL/GenBank/DDBJ databases">
        <title>Bacterial strain isolated from the female urinary microbiota.</title>
        <authorList>
            <person name="Thomas-White K."/>
            <person name="Kumar N."/>
            <person name="Forster S."/>
            <person name="Putonti C."/>
            <person name="Lawley T."/>
            <person name="Wolfe A.J."/>
        </authorList>
    </citation>
    <scope>NUCLEOTIDE SEQUENCE [LARGE SCALE GENOMIC DNA]</scope>
    <source>
        <strain evidence="21 22">UMB0792</strain>
    </source>
</reference>
<evidence type="ECO:0000256" key="10">
    <source>
        <dbReference type="ARBA" id="ARBA00023027"/>
    </source>
</evidence>
<dbReference type="CDD" id="cd01171">
    <property type="entry name" value="YXKO-related"/>
    <property type="match status" value="1"/>
</dbReference>